<proteinExistence type="predicted"/>
<accession>A0ABU0T743</accession>
<reference evidence="1 2" key="1">
    <citation type="submission" date="2023-07" db="EMBL/GenBank/DDBJ databases">
        <title>Comparative genomics of wheat-associated soil bacteria to identify genetic determinants of phenazine resistance.</title>
        <authorList>
            <person name="Mouncey N."/>
        </authorList>
    </citation>
    <scope>NUCLEOTIDE SEQUENCE [LARGE SCALE GENOMIC DNA]</scope>
    <source>
        <strain evidence="1 2">V2I4</strain>
    </source>
</reference>
<dbReference type="Proteomes" id="UP001230328">
    <property type="component" value="Unassembled WGS sequence"/>
</dbReference>
<protein>
    <submittedName>
        <fullName evidence="1">Transcriptional regulator with XRE-family HTH domain</fullName>
    </submittedName>
</protein>
<evidence type="ECO:0000313" key="1">
    <source>
        <dbReference type="EMBL" id="MDQ1031467.1"/>
    </source>
</evidence>
<organism evidence="1 2">
    <name type="scientific">Streptomyces umbrinus</name>
    <dbReference type="NCBI Taxonomy" id="67370"/>
    <lineage>
        <taxon>Bacteria</taxon>
        <taxon>Bacillati</taxon>
        <taxon>Actinomycetota</taxon>
        <taxon>Actinomycetes</taxon>
        <taxon>Kitasatosporales</taxon>
        <taxon>Streptomycetaceae</taxon>
        <taxon>Streptomyces</taxon>
        <taxon>Streptomyces phaeochromogenes group</taxon>
    </lineage>
</organism>
<keyword evidence="2" id="KW-1185">Reference proteome</keyword>
<dbReference type="EMBL" id="JAUSZI010000002">
    <property type="protein sequence ID" value="MDQ1031467.1"/>
    <property type="molecule type" value="Genomic_DNA"/>
</dbReference>
<comment type="caution">
    <text evidence="1">The sequence shown here is derived from an EMBL/GenBank/DDBJ whole genome shotgun (WGS) entry which is preliminary data.</text>
</comment>
<evidence type="ECO:0000313" key="2">
    <source>
        <dbReference type="Proteomes" id="UP001230328"/>
    </source>
</evidence>
<dbReference type="RefSeq" id="WP_307527634.1">
    <property type="nucleotide sequence ID" value="NZ_JAUSZI010000002.1"/>
</dbReference>
<sequence length="261" mass="28254">MITVSRSRREAIRRKAARIRERCLNTGQNTQATARAIADELPEVSLLEAWRLALGWSRADTVARVGELYRSRGLMPPGMMQAMLCRWEHGRVKWLSNEYAEALCAVYGASAAQLGLDRWRFGPAEALGRYSAVALEACDALVREGGTMTTAAGLPAVRESLTLALLVDPAGSHTVVEVAQAAIEFYSFGYSKHPPTVLFDEVHQTRGLLTQALASGHTAEAVAVDMRNSIGWLSALLGNLAHHVEDHTGARVHLATAVSLG</sequence>
<gene>
    <name evidence="1" type="ORF">QF035_009049</name>
</gene>
<name>A0ABU0T743_9ACTN</name>